<feature type="repeat" description="WD" evidence="3">
    <location>
        <begin position="146"/>
        <end position="187"/>
    </location>
</feature>
<dbReference type="PROSITE" id="PS50082">
    <property type="entry name" value="WD_REPEATS_2"/>
    <property type="match status" value="5"/>
</dbReference>
<feature type="repeat" description="WD" evidence="3">
    <location>
        <begin position="274"/>
        <end position="315"/>
    </location>
</feature>
<evidence type="ECO:0000313" key="6">
    <source>
        <dbReference type="Proteomes" id="UP000823872"/>
    </source>
</evidence>
<evidence type="ECO:0000313" key="5">
    <source>
        <dbReference type="Ensembl" id="ENSFCTP00005043238.1"/>
    </source>
</evidence>
<dbReference type="Gene3D" id="2.130.10.10">
    <property type="entry name" value="YVTN repeat-like/Quinoprotein amine dehydrogenase"/>
    <property type="match status" value="2"/>
</dbReference>
<feature type="repeat" description="WD" evidence="3">
    <location>
        <begin position="233"/>
        <end position="273"/>
    </location>
</feature>
<keyword evidence="6" id="KW-1185">Reference proteome</keyword>
<dbReference type="PROSITE" id="PS50294">
    <property type="entry name" value="WD_REPEATS_REGION"/>
    <property type="match status" value="4"/>
</dbReference>
<feature type="region of interest" description="Disordered" evidence="4">
    <location>
        <begin position="1"/>
        <end position="34"/>
    </location>
</feature>
<dbReference type="GeneTree" id="ENSGT00940000162358"/>
<evidence type="ECO:0000256" key="3">
    <source>
        <dbReference type="PROSITE-ProRule" id="PRU00221"/>
    </source>
</evidence>
<dbReference type="InterPro" id="IPR001680">
    <property type="entry name" value="WD40_rpt"/>
</dbReference>
<dbReference type="PANTHER" id="PTHR22847">
    <property type="entry name" value="WD40 REPEAT PROTEIN"/>
    <property type="match status" value="1"/>
</dbReference>
<dbReference type="CDD" id="cd00200">
    <property type="entry name" value="WD40"/>
    <property type="match status" value="1"/>
</dbReference>
<feature type="region of interest" description="Disordered" evidence="4">
    <location>
        <begin position="71"/>
        <end position="104"/>
    </location>
</feature>
<keyword evidence="1 3" id="KW-0853">WD repeat</keyword>
<dbReference type="PANTHER" id="PTHR22847:SF637">
    <property type="entry name" value="WD REPEAT DOMAIN 5B"/>
    <property type="match status" value="1"/>
</dbReference>
<dbReference type="SMART" id="SM00320">
    <property type="entry name" value="WD40"/>
    <property type="match status" value="6"/>
</dbReference>
<dbReference type="InterPro" id="IPR019775">
    <property type="entry name" value="WD40_repeat_CS"/>
</dbReference>
<feature type="repeat" description="WD" evidence="3">
    <location>
        <begin position="116"/>
        <end position="145"/>
    </location>
</feature>
<dbReference type="InterPro" id="IPR036322">
    <property type="entry name" value="WD40_repeat_dom_sf"/>
</dbReference>
<dbReference type="SUPFAM" id="SSF50978">
    <property type="entry name" value="WD40 repeat-like"/>
    <property type="match status" value="1"/>
</dbReference>
<dbReference type="PRINTS" id="PR00320">
    <property type="entry name" value="GPROTEINBRPT"/>
</dbReference>
<organism evidence="5 6">
    <name type="scientific">Felis catus</name>
    <name type="common">Cat</name>
    <name type="synonym">Felis silvestris catus</name>
    <dbReference type="NCBI Taxonomy" id="9685"/>
    <lineage>
        <taxon>Eukaryota</taxon>
        <taxon>Metazoa</taxon>
        <taxon>Chordata</taxon>
        <taxon>Craniata</taxon>
        <taxon>Vertebrata</taxon>
        <taxon>Euteleostomi</taxon>
        <taxon>Mammalia</taxon>
        <taxon>Eutheria</taxon>
        <taxon>Laurasiatheria</taxon>
        <taxon>Carnivora</taxon>
        <taxon>Feliformia</taxon>
        <taxon>Felidae</taxon>
        <taxon>Felinae</taxon>
        <taxon>Felis</taxon>
    </lineage>
</organism>
<dbReference type="InterPro" id="IPR015943">
    <property type="entry name" value="WD40/YVTN_repeat-like_dom_sf"/>
</dbReference>
<feature type="repeat" description="WD" evidence="3">
    <location>
        <begin position="188"/>
        <end position="229"/>
    </location>
</feature>
<reference evidence="5" key="3">
    <citation type="submission" date="2025-09" db="UniProtKB">
        <authorList>
            <consortium name="Ensembl"/>
        </authorList>
    </citation>
    <scope>IDENTIFICATION</scope>
    <source>
        <strain evidence="5">breed Abyssinian</strain>
    </source>
</reference>
<name>A0ABI7Z843_FELCA</name>
<evidence type="ECO:0000256" key="1">
    <source>
        <dbReference type="ARBA" id="ARBA00022574"/>
    </source>
</evidence>
<evidence type="ECO:0000256" key="2">
    <source>
        <dbReference type="ARBA" id="ARBA00022737"/>
    </source>
</evidence>
<dbReference type="InterPro" id="IPR020472">
    <property type="entry name" value="WD40_PAC1"/>
</dbReference>
<reference evidence="5" key="2">
    <citation type="submission" date="2025-08" db="UniProtKB">
        <authorList>
            <consortium name="Ensembl"/>
        </authorList>
    </citation>
    <scope>IDENTIFICATION</scope>
    <source>
        <strain evidence="5">breed Abyssinian</strain>
    </source>
</reference>
<gene>
    <name evidence="5" type="primary">WDR38</name>
</gene>
<evidence type="ECO:0008006" key="7">
    <source>
        <dbReference type="Google" id="ProtNLM"/>
    </source>
</evidence>
<accession>A0ABI7Z843</accession>
<dbReference type="Ensembl" id="ENSFCTT00005058876.1">
    <property type="protein sequence ID" value="ENSFCTP00005043238.1"/>
    <property type="gene ID" value="ENSFCTG00005020490.1"/>
</dbReference>
<reference evidence="5 6" key="1">
    <citation type="submission" date="2021-02" db="EMBL/GenBank/DDBJ databases">
        <title>Safari Cat Assemblies.</title>
        <authorList>
            <person name="Bredemeyer K.R."/>
            <person name="Murphy W.J."/>
        </authorList>
    </citation>
    <scope>NUCLEOTIDE SEQUENCE [LARGE SCALE GENOMIC DNA]</scope>
</reference>
<dbReference type="Proteomes" id="UP000823872">
    <property type="component" value="Chromosome D4"/>
</dbReference>
<proteinExistence type="predicted"/>
<protein>
    <recommendedName>
        <fullName evidence="7">WD repeat domain 38</fullName>
    </recommendedName>
</protein>
<sequence>MAAARRGSKYLLRAADGPARRGPPPPPPHQGLRTVSPNLSLVVASQRPRSGCVLRPDFHGDPLYTASSIHSTSSGAGWLDQRPGAHEQRVRRKAGRGESEILRPAPRGGPIKFCRFSPDGHLFATTSGDCTIRLWDVAEAKCLHVLKGHHRSVETVSFSPDSKQLASGGWDKRVVLWEVQSGQMLRHLGGHRDSVQSSDFAPSSDCLATGSWDSAICIWDLRTGTPVTSHQELEGHSGNISCLCYSASGLLASGSWDKTIHIWKPSTRNLLVQLKGHVTWVKSIAFSPDGSQLASAGYSHMVKVWDCNTGKCMETLKGVLDVAHACAFTLDGKLLVSGAADQARCQLRCTIKSPRASQI</sequence>
<evidence type="ECO:0000256" key="4">
    <source>
        <dbReference type="SAM" id="MobiDB-lite"/>
    </source>
</evidence>
<keyword evidence="2" id="KW-0677">Repeat</keyword>
<dbReference type="Pfam" id="PF00400">
    <property type="entry name" value="WD40"/>
    <property type="match status" value="5"/>
</dbReference>
<dbReference type="PROSITE" id="PS00678">
    <property type="entry name" value="WD_REPEATS_1"/>
    <property type="match status" value="2"/>
</dbReference>